<evidence type="ECO:0000313" key="3">
    <source>
        <dbReference type="EMBL" id="KAA2366766.1"/>
    </source>
</evidence>
<dbReference type="InterPro" id="IPR043744">
    <property type="entry name" value="DUF5689"/>
</dbReference>
<protein>
    <submittedName>
        <fullName evidence="3">BACON domain-containing protein</fullName>
    </submittedName>
</protein>
<dbReference type="Pfam" id="PF18942">
    <property type="entry name" value="DUF5689"/>
    <property type="match status" value="1"/>
</dbReference>
<dbReference type="InterPro" id="IPR013783">
    <property type="entry name" value="Ig-like_fold"/>
</dbReference>
<dbReference type="RefSeq" id="WP_149887734.1">
    <property type="nucleotide sequence ID" value="NZ_CP173706.1"/>
</dbReference>
<feature type="signal peptide" evidence="1">
    <location>
        <begin position="1"/>
        <end position="19"/>
    </location>
</feature>
<feature type="chain" id="PRO_5022809601" evidence="1">
    <location>
        <begin position="20"/>
        <end position="702"/>
    </location>
</feature>
<evidence type="ECO:0000259" key="2">
    <source>
        <dbReference type="Pfam" id="PF18942"/>
    </source>
</evidence>
<dbReference type="AlphaFoldDB" id="A0A5B3G010"/>
<dbReference type="PROSITE" id="PS51257">
    <property type="entry name" value="PROKAR_LIPOPROTEIN"/>
    <property type="match status" value="1"/>
</dbReference>
<dbReference type="Gene3D" id="2.60.40.10">
    <property type="entry name" value="Immunoglobulins"/>
    <property type="match status" value="1"/>
</dbReference>
<gene>
    <name evidence="3" type="ORF">F2Y13_12830</name>
</gene>
<accession>A0A5B3G010</accession>
<comment type="caution">
    <text evidence="3">The sequence shown here is derived from an EMBL/GenBank/DDBJ whole genome shotgun (WGS) entry which is preliminary data.</text>
</comment>
<dbReference type="Proteomes" id="UP000323567">
    <property type="component" value="Unassembled WGS sequence"/>
</dbReference>
<keyword evidence="1" id="KW-0732">Signal</keyword>
<feature type="domain" description="DUF5689" evidence="2">
    <location>
        <begin position="234"/>
        <end position="449"/>
    </location>
</feature>
<name>A0A5B3G010_9BACT</name>
<proteinExistence type="predicted"/>
<reference evidence="3 4" key="1">
    <citation type="journal article" date="2019" name="Nat. Med.">
        <title>A library of human gut bacterial isolates paired with longitudinal multiomics data enables mechanistic microbiome research.</title>
        <authorList>
            <person name="Poyet M."/>
            <person name="Groussin M."/>
            <person name="Gibbons S.M."/>
            <person name="Avila-Pacheco J."/>
            <person name="Jiang X."/>
            <person name="Kearney S.M."/>
            <person name="Perrotta A.R."/>
            <person name="Berdy B."/>
            <person name="Zhao S."/>
            <person name="Lieberman T.D."/>
            <person name="Swanson P.K."/>
            <person name="Smith M."/>
            <person name="Roesemann S."/>
            <person name="Alexander J.E."/>
            <person name="Rich S.A."/>
            <person name="Livny J."/>
            <person name="Vlamakis H."/>
            <person name="Clish C."/>
            <person name="Bullock K."/>
            <person name="Deik A."/>
            <person name="Scott J."/>
            <person name="Pierce K.A."/>
            <person name="Xavier R.J."/>
            <person name="Alm E.J."/>
        </authorList>
    </citation>
    <scope>NUCLEOTIDE SEQUENCE [LARGE SCALE GENOMIC DNA]</scope>
    <source>
        <strain evidence="3 4">BIOML-A2</strain>
    </source>
</reference>
<evidence type="ECO:0000256" key="1">
    <source>
        <dbReference type="SAM" id="SignalP"/>
    </source>
</evidence>
<organism evidence="3 4">
    <name type="scientific">Alistipes shahii</name>
    <dbReference type="NCBI Taxonomy" id="328814"/>
    <lineage>
        <taxon>Bacteria</taxon>
        <taxon>Pseudomonadati</taxon>
        <taxon>Bacteroidota</taxon>
        <taxon>Bacteroidia</taxon>
        <taxon>Bacteroidales</taxon>
        <taxon>Rikenellaceae</taxon>
        <taxon>Alistipes</taxon>
    </lineage>
</organism>
<evidence type="ECO:0000313" key="4">
    <source>
        <dbReference type="Proteomes" id="UP000323567"/>
    </source>
</evidence>
<dbReference type="EMBL" id="VVXK01000023">
    <property type="protein sequence ID" value="KAA2366766.1"/>
    <property type="molecule type" value="Genomic_DNA"/>
</dbReference>
<sequence>MKKFYTKRFSLICAFAASALLLGGGCSEDETEPAIGSKGVSSEVFVSSDAGSRTIKVETSGPWQARLTPETRLWVSVDGADSGETGGSLNLNYRTNNSLPRKGTILVSSARQQVVDTIYLMQYGTTPLLEFKYIGKQYSSVSTIDSVAIDTNIPLSKKIYWTVVYDENSAAEPWADSVSYAQDFKYFRFRIADNKKFEPRAARFRLRFRDDWGEDHTTYFTAYQGIPGGTAETREMTFEELRGLIAEAEGEITLDQDIAVSGTVISDWASPNMAGSPMLKAAAKPDLGINDCTAYMQNADASLGLALVTTDAQQNNLQRYDKLKLWCKGLTLTKRSNPERYTLSGVTQDHIVTKEAGTAEELPAKRRFIDQLTDADIYTQVTLKRCQMAVRTGRFIPVHINYTNSFNNYYPAAVLDRHGDMIYLMTNHGCDWRFKEMPDGEGTITGIIVHEPYTFFERGGDIGRYQIRNVTREDIALDESADNVFSAVAVEWSPDGSKDPRAYAFPQYPHPATDSGQAHCVAATTGSGLSFMSTYAWLAVGSAYRAAENGLTINNASWGHKQLWDTAKNTGNSLIFEFSTQGVSSTQCSFVFTCRYHSAQGGLRYWTAEYSLDGDNWKKLTDFTVPDNGNWGNMQLEQLSGDKNVWMQVPTEILGQSVAWIRLRPVQNKIGTATTYDTATIASNGQVANAFTVSYAALRYNK</sequence>